<dbReference type="Pfam" id="PF00702">
    <property type="entry name" value="Hydrolase"/>
    <property type="match status" value="1"/>
</dbReference>
<keyword evidence="2" id="KW-0378">Hydrolase</keyword>
<dbReference type="PANTHER" id="PTHR43316:SF3">
    <property type="entry name" value="HALOACID DEHALOGENASE, TYPE II (AFU_ORTHOLOGUE AFUA_2G07750)-RELATED"/>
    <property type="match status" value="1"/>
</dbReference>
<dbReference type="PRINTS" id="PR00413">
    <property type="entry name" value="HADHALOGNASE"/>
</dbReference>
<dbReference type="InterPro" id="IPR006439">
    <property type="entry name" value="HAD-SF_hydro_IA"/>
</dbReference>
<dbReference type="AlphaFoldDB" id="A0A399T9C0"/>
<evidence type="ECO:0000313" key="4">
    <source>
        <dbReference type="Proteomes" id="UP000266484"/>
    </source>
</evidence>
<comment type="caution">
    <text evidence="3">The sequence shown here is derived from an EMBL/GenBank/DDBJ whole genome shotgun (WGS) entry which is preliminary data.</text>
</comment>
<accession>A0A399T9C0</accession>
<dbReference type="EMBL" id="QWGT01000091">
    <property type="protein sequence ID" value="RIJ51684.1"/>
    <property type="molecule type" value="Genomic_DNA"/>
</dbReference>
<dbReference type="SFLD" id="SFLDS00003">
    <property type="entry name" value="Haloacid_Dehalogenase"/>
    <property type="match status" value="1"/>
</dbReference>
<organism evidence="3 4">
    <name type="scientific">Clavibacter lycopersici</name>
    <dbReference type="NCBI Taxonomy" id="2301718"/>
    <lineage>
        <taxon>Bacteria</taxon>
        <taxon>Bacillati</taxon>
        <taxon>Actinomycetota</taxon>
        <taxon>Actinomycetes</taxon>
        <taxon>Micrococcales</taxon>
        <taxon>Microbacteriaceae</taxon>
        <taxon>Clavibacter</taxon>
    </lineage>
</organism>
<dbReference type="Gene3D" id="1.10.150.240">
    <property type="entry name" value="Putative phosphatase, domain 2"/>
    <property type="match status" value="1"/>
</dbReference>
<dbReference type="NCBIfam" id="TIGR01428">
    <property type="entry name" value="HAD_type_II"/>
    <property type="match status" value="1"/>
</dbReference>
<dbReference type="RefSeq" id="WP_119382379.1">
    <property type="nucleotide sequence ID" value="NZ_QWGT01000091.1"/>
</dbReference>
<reference evidence="3 4" key="1">
    <citation type="submission" date="2018-08" db="EMBL/GenBank/DDBJ databases">
        <title>Genome Sequence of Clavibacter michiganensis Subspecies type strains, and the Atypical Peach-Colored Strains Isolated from Tomato.</title>
        <authorList>
            <person name="Osdaghi E."/>
            <person name="Portier P."/>
            <person name="Briand M."/>
            <person name="Jacques M.-A."/>
        </authorList>
    </citation>
    <scope>NUCLEOTIDE SEQUENCE [LARGE SCALE GENOMIC DNA]</scope>
    <source>
        <strain evidence="3 4">CFBP 8615</strain>
    </source>
</reference>
<dbReference type="OrthoDB" id="3774052at2"/>
<sequence>MPRTVILDVNETLSDTAALGDVLAGIGAGAATPTGWLAATLRDGFALSLTTGARPFADVARQALRVLLAAEPDLEGSVDDGVERVMAAFAELPVHADVADGLRALATAGHRVVTLSNGSADYARSLLERAGVADAVDAFLSVDDVGVWKPHRDAYAHALSRTGADAKDCTLVAVHPWDLHGARAAGLGTVHLARASDAWPDVFEEPDLRIRALTELRLS</sequence>
<evidence type="ECO:0000313" key="3">
    <source>
        <dbReference type="EMBL" id="RIJ51684.1"/>
    </source>
</evidence>
<keyword evidence="4" id="KW-1185">Reference proteome</keyword>
<evidence type="ECO:0000256" key="1">
    <source>
        <dbReference type="ARBA" id="ARBA00008106"/>
    </source>
</evidence>
<dbReference type="InterPro" id="IPR036412">
    <property type="entry name" value="HAD-like_sf"/>
</dbReference>
<dbReference type="InterPro" id="IPR051540">
    <property type="entry name" value="S-2-haloacid_dehalogenase"/>
</dbReference>
<dbReference type="InterPro" id="IPR006328">
    <property type="entry name" value="2-HAD"/>
</dbReference>
<evidence type="ECO:0000256" key="2">
    <source>
        <dbReference type="ARBA" id="ARBA00022801"/>
    </source>
</evidence>
<comment type="similarity">
    <text evidence="1">Belongs to the HAD-like hydrolase superfamily. S-2-haloalkanoic acid dehalogenase family.</text>
</comment>
<dbReference type="PANTHER" id="PTHR43316">
    <property type="entry name" value="HYDROLASE, HALOACID DELAHOGENASE-RELATED"/>
    <property type="match status" value="1"/>
</dbReference>
<dbReference type="Gene3D" id="3.40.50.1000">
    <property type="entry name" value="HAD superfamily/HAD-like"/>
    <property type="match status" value="1"/>
</dbReference>
<dbReference type="InterPro" id="IPR023214">
    <property type="entry name" value="HAD_sf"/>
</dbReference>
<protein>
    <submittedName>
        <fullName evidence="3">Haloacid dehalogenase type II</fullName>
    </submittedName>
</protein>
<dbReference type="Proteomes" id="UP000266484">
    <property type="component" value="Unassembled WGS sequence"/>
</dbReference>
<proteinExistence type="inferred from homology"/>
<name>A0A399T9C0_9MICO</name>
<gene>
    <name evidence="3" type="ORF">DZG00_07895</name>
</gene>
<dbReference type="InterPro" id="IPR023198">
    <property type="entry name" value="PGP-like_dom2"/>
</dbReference>
<dbReference type="SFLD" id="SFLDG01129">
    <property type="entry name" value="C1.5:_HAD__Beta-PGM__Phosphata"/>
    <property type="match status" value="1"/>
</dbReference>
<dbReference type="GO" id="GO:0019120">
    <property type="term" value="F:hydrolase activity, acting on acid halide bonds, in C-halide compounds"/>
    <property type="evidence" value="ECO:0007669"/>
    <property type="project" value="InterPro"/>
</dbReference>
<dbReference type="SUPFAM" id="SSF56784">
    <property type="entry name" value="HAD-like"/>
    <property type="match status" value="1"/>
</dbReference>